<organism evidence="3 4">
    <name type="scientific">Leucothrix arctica</name>
    <dbReference type="NCBI Taxonomy" id="1481894"/>
    <lineage>
        <taxon>Bacteria</taxon>
        <taxon>Pseudomonadati</taxon>
        <taxon>Pseudomonadota</taxon>
        <taxon>Gammaproteobacteria</taxon>
        <taxon>Thiotrichales</taxon>
        <taxon>Thiotrichaceae</taxon>
        <taxon>Leucothrix</taxon>
    </lineage>
</organism>
<dbReference type="PROSITE" id="PS51352">
    <property type="entry name" value="THIOREDOXIN_2"/>
    <property type="match status" value="1"/>
</dbReference>
<dbReference type="RefSeq" id="WP_109822180.1">
    <property type="nucleotide sequence ID" value="NZ_QGKL01000012.1"/>
</dbReference>
<evidence type="ECO:0000313" key="3">
    <source>
        <dbReference type="EMBL" id="PWQ98339.1"/>
    </source>
</evidence>
<dbReference type="SUPFAM" id="SSF52833">
    <property type="entry name" value="Thioredoxin-like"/>
    <property type="match status" value="1"/>
</dbReference>
<evidence type="ECO:0000313" key="4">
    <source>
        <dbReference type="Proteomes" id="UP000245506"/>
    </source>
</evidence>
<feature type="chain" id="PRO_5016288632" description="Thioredoxin domain-containing protein" evidence="1">
    <location>
        <begin position="26"/>
        <end position="165"/>
    </location>
</feature>
<dbReference type="InterPro" id="IPR013766">
    <property type="entry name" value="Thioredoxin_domain"/>
</dbReference>
<dbReference type="InterPro" id="IPR000866">
    <property type="entry name" value="AhpC/TSA"/>
</dbReference>
<dbReference type="PANTHER" id="PTHR42852">
    <property type="entry name" value="THIOL:DISULFIDE INTERCHANGE PROTEIN DSBE"/>
    <property type="match status" value="1"/>
</dbReference>
<dbReference type="GO" id="GO:0016209">
    <property type="term" value="F:antioxidant activity"/>
    <property type="evidence" value="ECO:0007669"/>
    <property type="project" value="InterPro"/>
</dbReference>
<name>A0A317CJ31_9GAMM</name>
<dbReference type="PANTHER" id="PTHR42852:SF18">
    <property type="entry name" value="CHROMOSOME UNDETERMINED SCAFFOLD_47, WHOLE GENOME SHOTGUN SEQUENCE"/>
    <property type="match status" value="1"/>
</dbReference>
<reference evidence="3 4" key="1">
    <citation type="submission" date="2018-05" db="EMBL/GenBank/DDBJ databases">
        <title>Leucothrix arctica sp. nov., isolated from Arctic seawater.</title>
        <authorList>
            <person name="Choi A."/>
            <person name="Baek K."/>
        </authorList>
    </citation>
    <scope>NUCLEOTIDE SEQUENCE [LARGE SCALE GENOMIC DNA]</scope>
    <source>
        <strain evidence="3 4">IMCC9719</strain>
    </source>
</reference>
<keyword evidence="1" id="KW-0732">Signal</keyword>
<evidence type="ECO:0000259" key="2">
    <source>
        <dbReference type="PROSITE" id="PS51352"/>
    </source>
</evidence>
<proteinExistence type="predicted"/>
<evidence type="ECO:0000256" key="1">
    <source>
        <dbReference type="SAM" id="SignalP"/>
    </source>
</evidence>
<feature type="domain" description="Thioredoxin" evidence="2">
    <location>
        <begin position="15"/>
        <end position="160"/>
    </location>
</feature>
<dbReference type="AlphaFoldDB" id="A0A317CJ31"/>
<accession>A0A317CJ31</accession>
<sequence>MTLKHVAIFAKVVTLTLLLHTTSFARMSDINGKPNELNNYIGKGKWLVVKVWKSDCRVCMNTMRETNSAQRVLPNTWVIGVSLDGNYKVANQTLRRLRVNFKNLVSNVPEFNRYIKRSTKRNISGFPTYMIYNPQGKLKAMQTGSIKPAELRRYILKQQARARHK</sequence>
<dbReference type="Proteomes" id="UP000245506">
    <property type="component" value="Unassembled WGS sequence"/>
</dbReference>
<gene>
    <name evidence="3" type="ORF">DKT75_04210</name>
</gene>
<feature type="signal peptide" evidence="1">
    <location>
        <begin position="1"/>
        <end position="25"/>
    </location>
</feature>
<dbReference type="Gene3D" id="3.40.30.10">
    <property type="entry name" value="Glutaredoxin"/>
    <property type="match status" value="1"/>
</dbReference>
<dbReference type="InterPro" id="IPR036249">
    <property type="entry name" value="Thioredoxin-like_sf"/>
</dbReference>
<dbReference type="EMBL" id="QGKL01000012">
    <property type="protein sequence ID" value="PWQ98339.1"/>
    <property type="molecule type" value="Genomic_DNA"/>
</dbReference>
<keyword evidence="4" id="KW-1185">Reference proteome</keyword>
<dbReference type="Pfam" id="PF00578">
    <property type="entry name" value="AhpC-TSA"/>
    <property type="match status" value="1"/>
</dbReference>
<dbReference type="GO" id="GO:0016491">
    <property type="term" value="F:oxidoreductase activity"/>
    <property type="evidence" value="ECO:0007669"/>
    <property type="project" value="InterPro"/>
</dbReference>
<protein>
    <recommendedName>
        <fullName evidence="2">Thioredoxin domain-containing protein</fullName>
    </recommendedName>
</protein>
<comment type="caution">
    <text evidence="3">The sequence shown here is derived from an EMBL/GenBank/DDBJ whole genome shotgun (WGS) entry which is preliminary data.</text>
</comment>
<dbReference type="OrthoDB" id="5624929at2"/>
<dbReference type="InterPro" id="IPR050553">
    <property type="entry name" value="Thioredoxin_ResA/DsbE_sf"/>
</dbReference>